<dbReference type="Proteomes" id="UP000076717">
    <property type="component" value="Unassembled WGS sequence"/>
</dbReference>
<dbReference type="EMBL" id="CP047186">
    <property type="protein sequence ID" value="QHC56335.1"/>
    <property type="molecule type" value="Genomic_DNA"/>
</dbReference>
<keyword evidence="2" id="KW-1133">Transmembrane helix</keyword>
<evidence type="ECO:0000313" key="3">
    <source>
        <dbReference type="EMBL" id="KZX21050.1"/>
    </source>
</evidence>
<feature type="transmembrane region" description="Helical" evidence="2">
    <location>
        <begin position="160"/>
        <end position="185"/>
    </location>
</feature>
<dbReference type="Proteomes" id="UP000465031">
    <property type="component" value="Chromosome"/>
</dbReference>
<evidence type="ECO:0000313" key="4">
    <source>
        <dbReference type="EMBL" id="QHC56335.1"/>
    </source>
</evidence>
<feature type="region of interest" description="Disordered" evidence="1">
    <location>
        <begin position="1"/>
        <end position="100"/>
    </location>
</feature>
<protein>
    <submittedName>
        <fullName evidence="3">Uncharacterized protein</fullName>
    </submittedName>
</protein>
<dbReference type="AlphaFoldDB" id="A0A162FXM7"/>
<evidence type="ECO:0000256" key="2">
    <source>
        <dbReference type="SAM" id="Phobius"/>
    </source>
</evidence>
<evidence type="ECO:0000313" key="6">
    <source>
        <dbReference type="Proteomes" id="UP000465031"/>
    </source>
</evidence>
<evidence type="ECO:0000256" key="1">
    <source>
        <dbReference type="SAM" id="MobiDB-lite"/>
    </source>
</evidence>
<evidence type="ECO:0000313" key="5">
    <source>
        <dbReference type="Proteomes" id="UP000076717"/>
    </source>
</evidence>
<feature type="compositionally biased region" description="Low complexity" evidence="1">
    <location>
        <begin position="38"/>
        <end position="68"/>
    </location>
</feature>
<dbReference type="EMBL" id="LIIN01000057">
    <property type="protein sequence ID" value="KZX21050.1"/>
    <property type="molecule type" value="Genomic_DNA"/>
</dbReference>
<reference evidence="4" key="2">
    <citation type="submission" date="2019-12" db="EMBL/GenBank/DDBJ databases">
        <title>Complete and Draft Genome Sequences of New Strains and Members of Some Known Species of the Genus Rathayibacter isolated from Plants.</title>
        <authorList>
            <person name="Tarlachkov S.V."/>
            <person name="Starodumova I.P."/>
            <person name="Dorofeeva L.V."/>
            <person name="Prisyazhnaya N.V."/>
            <person name="Leyn S.A."/>
            <person name="Zlamal J.E."/>
            <person name="Elane M.L."/>
            <person name="Osterman A.L."/>
            <person name="Nadler S.A."/>
            <person name="Subbotin S.A."/>
            <person name="Evtushenko L.I."/>
        </authorList>
    </citation>
    <scope>NUCLEOTIDE SEQUENCE</scope>
    <source>
        <strain evidence="4">VKM Ac-2761</strain>
    </source>
</reference>
<sequence>MTDDAETGERIDPRYDPAFQRGFGGGVQRLRTDERAFARPGTGAAAPTGSAAPGAPSAPARRAAPVPADQAGSRRSRRIGEEPPLAPTEPQASSPDVPVSGAPAREAPLLRNPWLLVLLAAGLVGTVLGLVLLSAGYSSPPPPYYGDSDVPQPEWIQRQLLYYSCIPLLGCLPGSILIAIGVAALRWRGVPAPRSAGESPEQAALLVAEPQTPEAPKSSPSR</sequence>
<reference evidence="6" key="3">
    <citation type="submission" date="2019-12" db="EMBL/GenBank/DDBJ databases">
        <title>Complete and draft genome sequences of new strains and members of some known species of the genus Rathayibacter isolated from plants.</title>
        <authorList>
            <person name="Tarlachkov S.V."/>
            <person name="Starodumova I.P."/>
            <person name="Dorofeeva L.V."/>
            <person name="Prisyazhnaya N.V."/>
            <person name="Leyn S."/>
            <person name="Zlamal J."/>
            <person name="Elan M."/>
            <person name="Osterman A.L."/>
            <person name="Nadler S."/>
            <person name="Subbotin S.A."/>
            <person name="Evtushenko L.I."/>
        </authorList>
    </citation>
    <scope>NUCLEOTIDE SEQUENCE [LARGE SCALE GENOMIC DNA]</scope>
    <source>
        <strain evidence="6">VKM Ac-2761</strain>
    </source>
</reference>
<dbReference type="KEGG" id="rte:GSU10_12295"/>
<reference evidence="3 5" key="1">
    <citation type="submission" date="2015-08" db="EMBL/GenBank/DDBJ databases">
        <title>Draft Genome Sequence of Rathayibacter sp. Strain VKM Ac-2596 Isolated from Leaf Gall Induced by Plant-Parasitic Nematodes.</title>
        <authorList>
            <person name="Vasilenko O.V."/>
            <person name="Starodumova I.P."/>
            <person name="Tarlachkov S.V."/>
            <person name="Dorofeeva L.V."/>
            <person name="Evtushenko L.I."/>
        </authorList>
    </citation>
    <scope>NUCLEOTIDE SEQUENCE [LARGE SCALE GENOMIC DNA]</scope>
    <source>
        <strain evidence="3 5">VKM Ac-2596</strain>
    </source>
</reference>
<proteinExistence type="predicted"/>
<accession>A0A162FXM7</accession>
<keyword evidence="2" id="KW-0812">Transmembrane</keyword>
<organism evidence="3 5">
    <name type="scientific">Rathayibacter tanaceti</name>
    <dbReference type="NCBI Taxonomy" id="1671680"/>
    <lineage>
        <taxon>Bacteria</taxon>
        <taxon>Bacillati</taxon>
        <taxon>Actinomycetota</taxon>
        <taxon>Actinomycetes</taxon>
        <taxon>Micrococcales</taxon>
        <taxon>Microbacteriaceae</taxon>
        <taxon>Rathayibacter</taxon>
    </lineage>
</organism>
<gene>
    <name evidence="3" type="ORF">ACH61_01834</name>
    <name evidence="4" type="ORF">GSU10_12295</name>
</gene>
<dbReference type="OrthoDB" id="5126405at2"/>
<feature type="region of interest" description="Disordered" evidence="1">
    <location>
        <begin position="193"/>
        <end position="222"/>
    </location>
</feature>
<dbReference type="RefSeq" id="WP_068211092.1">
    <property type="nucleotide sequence ID" value="NZ_CP047186.1"/>
</dbReference>
<dbReference type="PATRIC" id="fig|1671680.3.peg.1951"/>
<keyword evidence="2" id="KW-0472">Membrane</keyword>
<feature type="transmembrane region" description="Helical" evidence="2">
    <location>
        <begin position="114"/>
        <end position="140"/>
    </location>
</feature>
<keyword evidence="5" id="KW-1185">Reference proteome</keyword>
<name>A0A162FXM7_9MICO</name>